<dbReference type="EMBL" id="JAFBBK010000001">
    <property type="protein sequence ID" value="MBM7416972.1"/>
    <property type="molecule type" value="Genomic_DNA"/>
</dbReference>
<dbReference type="PANTHER" id="PTHR23131:SF0">
    <property type="entry name" value="ENDORIBONUCLEASE LACTB2"/>
    <property type="match status" value="1"/>
</dbReference>
<dbReference type="InterPro" id="IPR001279">
    <property type="entry name" value="Metallo-B-lactamas"/>
</dbReference>
<evidence type="ECO:0000259" key="1">
    <source>
        <dbReference type="SMART" id="SM00849"/>
    </source>
</evidence>
<dbReference type="InterPro" id="IPR036866">
    <property type="entry name" value="RibonucZ/Hydroxyglut_hydro"/>
</dbReference>
<name>A0ABS2KYG2_9NOCA</name>
<dbReference type="SMART" id="SM00849">
    <property type="entry name" value="Lactamase_B"/>
    <property type="match status" value="1"/>
</dbReference>
<organism evidence="2 3">
    <name type="scientific">Rhodococcoides corynebacterioides</name>
    <dbReference type="NCBI Taxonomy" id="53972"/>
    <lineage>
        <taxon>Bacteria</taxon>
        <taxon>Bacillati</taxon>
        <taxon>Actinomycetota</taxon>
        <taxon>Actinomycetes</taxon>
        <taxon>Mycobacteriales</taxon>
        <taxon>Nocardiaceae</taxon>
        <taxon>Rhodococcoides</taxon>
    </lineage>
</organism>
<evidence type="ECO:0000313" key="2">
    <source>
        <dbReference type="EMBL" id="MBM7416972.1"/>
    </source>
</evidence>
<evidence type="ECO:0000313" key="3">
    <source>
        <dbReference type="Proteomes" id="UP000703038"/>
    </source>
</evidence>
<dbReference type="Gene3D" id="1.10.10.10">
    <property type="entry name" value="Winged helix-like DNA-binding domain superfamily/Winged helix DNA-binding domain"/>
    <property type="match status" value="1"/>
</dbReference>
<dbReference type="Proteomes" id="UP000703038">
    <property type="component" value="Unassembled WGS sequence"/>
</dbReference>
<dbReference type="Pfam" id="PF17778">
    <property type="entry name" value="WHD_BLACT"/>
    <property type="match status" value="1"/>
</dbReference>
<dbReference type="Gene3D" id="3.60.15.10">
    <property type="entry name" value="Ribonuclease Z/Hydroxyacylglutathione hydrolase-like"/>
    <property type="match status" value="1"/>
</dbReference>
<dbReference type="InterPro" id="IPR050662">
    <property type="entry name" value="Sec-metab_biosynth-thioest"/>
</dbReference>
<feature type="domain" description="Metallo-beta-lactamase" evidence="1">
    <location>
        <begin position="40"/>
        <end position="196"/>
    </location>
</feature>
<accession>A0ABS2KYG2</accession>
<dbReference type="PANTHER" id="PTHR23131">
    <property type="entry name" value="ENDORIBONUCLEASE LACTB2"/>
    <property type="match status" value="1"/>
</dbReference>
<dbReference type="Pfam" id="PF00753">
    <property type="entry name" value="Lactamase_B"/>
    <property type="match status" value="1"/>
</dbReference>
<sequence length="266" mass="28336">MAEKDPTASEKHPAYGRLRRVTSTASVLLAENPGKMTLDGTNTWILRAPGHEQCIVVDPGPRSRSHVDRIAAQGRVALILITHRHHDHTGGIARLHRLTSAPVRAVTSTYLRGDAAPLVDGEVIAAAGVELTVAATPGHTADSVSLVLDDAVLTGDTILGAGSTVLDGKDGDLGDYLASLDRLEQLGEGRVALPGHGPDQPDTAVLARAYRAHREQRLDQVRAALDVLGPDATPLKVVRHVYADVDKKLWPAARMSVKAQLTYLRG</sequence>
<dbReference type="RefSeq" id="WP_204869657.1">
    <property type="nucleotide sequence ID" value="NZ_JAFBBK010000001.1"/>
</dbReference>
<gene>
    <name evidence="2" type="ORF">JOE42_003705</name>
</gene>
<protein>
    <submittedName>
        <fullName evidence="2">Glyoxylase-like metal-dependent hydrolase (Beta-lactamase superfamily II)</fullName>
    </submittedName>
</protein>
<proteinExistence type="predicted"/>
<dbReference type="SUPFAM" id="SSF56281">
    <property type="entry name" value="Metallo-hydrolase/oxidoreductase"/>
    <property type="match status" value="1"/>
</dbReference>
<dbReference type="InterPro" id="IPR036388">
    <property type="entry name" value="WH-like_DNA-bd_sf"/>
</dbReference>
<reference evidence="2 3" key="1">
    <citation type="submission" date="2021-01" db="EMBL/GenBank/DDBJ databases">
        <title>Genomics of switchgrass bacterial isolates.</title>
        <authorList>
            <person name="Shade A."/>
        </authorList>
    </citation>
    <scope>NUCLEOTIDE SEQUENCE [LARGE SCALE GENOMIC DNA]</scope>
    <source>
        <strain evidence="2 3">PvP111</strain>
    </source>
</reference>
<dbReference type="InterPro" id="IPR041516">
    <property type="entry name" value="LACTB2_WH"/>
</dbReference>
<keyword evidence="3" id="KW-1185">Reference proteome</keyword>
<comment type="caution">
    <text evidence="2">The sequence shown here is derived from an EMBL/GenBank/DDBJ whole genome shotgun (WGS) entry which is preliminary data.</text>
</comment>
<dbReference type="CDD" id="cd16278">
    <property type="entry name" value="metallo-hydrolase-like_MBL-fold"/>
    <property type="match status" value="1"/>
</dbReference>